<feature type="transmembrane region" description="Helical" evidence="1">
    <location>
        <begin position="99"/>
        <end position="116"/>
    </location>
</feature>
<dbReference type="PROSITE" id="PS50887">
    <property type="entry name" value="GGDEF"/>
    <property type="match status" value="1"/>
</dbReference>
<sequence length="469" mass="48927">MALVVGGLALLTQLGQLGNALRSPAYIRLSGACIVLILLLLVVAYRRGRSTWWSAAPIPILIAVGASGLEDPLAGTAIALAATVVLSLYGSTKLWLTRVLGSLIAVPAAIAISPLSGDRMMPWNSPTVLGILPQIVLMAVLTRGIYLSLVRQERTAAREALLARAGLAMLGVTDVEQVREVGRRTANSLVALTPDVTMLVLRRHPGGLVVSTAAGAPDGIRGRRLGMAAVTDPTTFTELLPGFREWHIDALGADPAIADVYIAVGSRRPVASDVLDAFRNLSHQVVLAENGCHAHAELEHQAHHDELTALPTRAKFMRAIADALNCDPGGTVALLNVDLDDFKQVNDGYGHSAGDELLVAVAARLTAVTRGRGLAARYGGDEFAVLLTDLSGPEEADEIAARLCADLAVPMELTAATVTVGASVGVAMAAPGITVAELTHRADLAMYAAKASGKNRAEAFAHPSPNLAA</sequence>
<evidence type="ECO:0000313" key="3">
    <source>
        <dbReference type="EMBL" id="GIM97523.1"/>
    </source>
</evidence>
<name>A0A919WCF5_9ACTN</name>
<feature type="transmembrane region" description="Helical" evidence="1">
    <location>
        <begin position="25"/>
        <end position="45"/>
    </location>
</feature>
<dbReference type="SMART" id="SM00267">
    <property type="entry name" value="GGDEF"/>
    <property type="match status" value="1"/>
</dbReference>
<keyword evidence="1" id="KW-1133">Transmembrane helix</keyword>
<feature type="transmembrane region" description="Helical" evidence="1">
    <location>
        <begin position="75"/>
        <end position="92"/>
    </location>
</feature>
<proteinExistence type="predicted"/>
<feature type="domain" description="GGDEF" evidence="2">
    <location>
        <begin position="330"/>
        <end position="462"/>
    </location>
</feature>
<organism evidence="3 4">
    <name type="scientific">Paractinoplanes toevensis</name>
    <dbReference type="NCBI Taxonomy" id="571911"/>
    <lineage>
        <taxon>Bacteria</taxon>
        <taxon>Bacillati</taxon>
        <taxon>Actinomycetota</taxon>
        <taxon>Actinomycetes</taxon>
        <taxon>Micromonosporales</taxon>
        <taxon>Micromonosporaceae</taxon>
        <taxon>Paractinoplanes</taxon>
    </lineage>
</organism>
<gene>
    <name evidence="3" type="ORF">Ato02nite_093160</name>
</gene>
<dbReference type="Proteomes" id="UP000677082">
    <property type="component" value="Unassembled WGS sequence"/>
</dbReference>
<dbReference type="PANTHER" id="PTHR46663:SF2">
    <property type="entry name" value="GGDEF DOMAIN-CONTAINING PROTEIN"/>
    <property type="match status" value="1"/>
</dbReference>
<dbReference type="Pfam" id="PF00990">
    <property type="entry name" value="GGDEF"/>
    <property type="match status" value="1"/>
</dbReference>
<dbReference type="InterPro" id="IPR029787">
    <property type="entry name" value="Nucleotide_cyclase"/>
</dbReference>
<feature type="transmembrane region" description="Helical" evidence="1">
    <location>
        <begin position="52"/>
        <end position="69"/>
    </location>
</feature>
<evidence type="ECO:0000256" key="1">
    <source>
        <dbReference type="SAM" id="Phobius"/>
    </source>
</evidence>
<dbReference type="Gene3D" id="3.30.70.270">
    <property type="match status" value="1"/>
</dbReference>
<dbReference type="PANTHER" id="PTHR46663">
    <property type="entry name" value="DIGUANYLATE CYCLASE DGCT-RELATED"/>
    <property type="match status" value="1"/>
</dbReference>
<accession>A0A919WCF5</accession>
<dbReference type="EMBL" id="BOQN01000148">
    <property type="protein sequence ID" value="GIM97523.1"/>
    <property type="molecule type" value="Genomic_DNA"/>
</dbReference>
<keyword evidence="1" id="KW-0812">Transmembrane</keyword>
<evidence type="ECO:0000259" key="2">
    <source>
        <dbReference type="PROSITE" id="PS50887"/>
    </source>
</evidence>
<keyword evidence="4" id="KW-1185">Reference proteome</keyword>
<comment type="caution">
    <text evidence="3">The sequence shown here is derived from an EMBL/GenBank/DDBJ whole genome shotgun (WGS) entry which is preliminary data.</text>
</comment>
<dbReference type="InterPro" id="IPR043128">
    <property type="entry name" value="Rev_trsase/Diguanyl_cyclase"/>
</dbReference>
<feature type="transmembrane region" description="Helical" evidence="1">
    <location>
        <begin position="128"/>
        <end position="149"/>
    </location>
</feature>
<dbReference type="CDD" id="cd01949">
    <property type="entry name" value="GGDEF"/>
    <property type="match status" value="1"/>
</dbReference>
<reference evidence="3 4" key="1">
    <citation type="submission" date="2021-03" db="EMBL/GenBank/DDBJ databases">
        <title>Whole genome shotgun sequence of Actinoplanes toevensis NBRC 105298.</title>
        <authorList>
            <person name="Komaki H."/>
            <person name="Tamura T."/>
        </authorList>
    </citation>
    <scope>NUCLEOTIDE SEQUENCE [LARGE SCALE GENOMIC DNA]</scope>
    <source>
        <strain evidence="3 4">NBRC 105298</strain>
    </source>
</reference>
<dbReference type="SUPFAM" id="SSF55073">
    <property type="entry name" value="Nucleotide cyclase"/>
    <property type="match status" value="1"/>
</dbReference>
<dbReference type="NCBIfam" id="TIGR00254">
    <property type="entry name" value="GGDEF"/>
    <property type="match status" value="1"/>
</dbReference>
<keyword evidence="1" id="KW-0472">Membrane</keyword>
<protein>
    <recommendedName>
        <fullName evidence="2">GGDEF domain-containing protein</fullName>
    </recommendedName>
</protein>
<dbReference type="InterPro" id="IPR052163">
    <property type="entry name" value="DGC-Regulatory_Protein"/>
</dbReference>
<dbReference type="AlphaFoldDB" id="A0A919WCF5"/>
<evidence type="ECO:0000313" key="4">
    <source>
        <dbReference type="Proteomes" id="UP000677082"/>
    </source>
</evidence>
<dbReference type="InterPro" id="IPR000160">
    <property type="entry name" value="GGDEF_dom"/>
</dbReference>